<dbReference type="InterPro" id="IPR050245">
    <property type="entry name" value="PrsA_foldase"/>
</dbReference>
<name>A0A644WYP3_9ZZZZ</name>
<protein>
    <submittedName>
        <fullName evidence="3">Foldase protein PrsA</fullName>
        <ecNumber evidence="3">5.2.1.8</ecNumber>
    </submittedName>
</protein>
<dbReference type="SUPFAM" id="SSF54534">
    <property type="entry name" value="FKBP-like"/>
    <property type="match status" value="1"/>
</dbReference>
<dbReference type="InterPro" id="IPR000297">
    <property type="entry name" value="PPIase_PpiC"/>
</dbReference>
<dbReference type="PANTHER" id="PTHR47245">
    <property type="entry name" value="PEPTIDYLPROLYL ISOMERASE"/>
    <property type="match status" value="1"/>
</dbReference>
<evidence type="ECO:0000313" key="3">
    <source>
        <dbReference type="EMBL" id="MPM08942.1"/>
    </source>
</evidence>
<dbReference type="Pfam" id="PF13616">
    <property type="entry name" value="Rotamase_3"/>
    <property type="match status" value="1"/>
</dbReference>
<gene>
    <name evidence="3" type="primary">prsA_5</name>
    <name evidence="3" type="ORF">SDC9_55258</name>
</gene>
<dbReference type="EMBL" id="VSSQ01001510">
    <property type="protein sequence ID" value="MPM08942.1"/>
    <property type="molecule type" value="Genomic_DNA"/>
</dbReference>
<comment type="caution">
    <text evidence="3">The sequence shown here is derived from an EMBL/GenBank/DDBJ whole genome shotgun (WGS) entry which is preliminary data.</text>
</comment>
<dbReference type="InterPro" id="IPR027304">
    <property type="entry name" value="Trigger_fact/SurA_dom_sf"/>
</dbReference>
<dbReference type="InterPro" id="IPR046357">
    <property type="entry name" value="PPIase_dom_sf"/>
</dbReference>
<evidence type="ECO:0000259" key="2">
    <source>
        <dbReference type="PROSITE" id="PS50198"/>
    </source>
</evidence>
<keyword evidence="3" id="KW-0413">Isomerase</keyword>
<proteinExistence type="predicted"/>
<feature type="region of interest" description="Disordered" evidence="1">
    <location>
        <begin position="343"/>
        <end position="383"/>
    </location>
</feature>
<accession>A0A644WYP3</accession>
<dbReference type="AlphaFoldDB" id="A0A644WYP3"/>
<dbReference type="PROSITE" id="PS51257">
    <property type="entry name" value="PROKAR_LIPOPROTEIN"/>
    <property type="match status" value="1"/>
</dbReference>
<dbReference type="Gene3D" id="3.10.50.40">
    <property type="match status" value="1"/>
</dbReference>
<sequence length="383" mass="41556">MKKFATLLALMLAISSLGGCSNTGFPTKPAATMGDAKVSAESFYYYFSNVASSLETDKNQAFADLADTIYDETAAEPKTYRQICEESAIDGSMVEAIIDVLFNEAGLTVEPADEESVKQQVDSYITQFGSEEDYEKAITDAGMSRSFFENSLLTYVKIDKLTESLRGTEGFTDDDLFALMSDSFVRVKHILLKTTDDDGNALDDAAVKAKADALVAQLDAGADFDTLMAENGEDPGMTTYPDGYVIDQQISFDPVFLTAAFELAEGEYTLVKGSYGYHIIKRLPLEKSNLDLVYPDGSGATVKDVIFYDNANQALIDKVTAYKEGKETVRDEAVIDKMVKKYSTDNPFTPALDTDTGDGNTEDTTGDGNTGNTENTEGEKSGS</sequence>
<reference evidence="3" key="1">
    <citation type="submission" date="2019-08" db="EMBL/GenBank/DDBJ databases">
        <authorList>
            <person name="Kucharzyk K."/>
            <person name="Murdoch R.W."/>
            <person name="Higgins S."/>
            <person name="Loffler F."/>
        </authorList>
    </citation>
    <scope>NUCLEOTIDE SEQUENCE</scope>
</reference>
<dbReference type="PANTHER" id="PTHR47245:SF2">
    <property type="entry name" value="PEPTIDYL-PROLYL CIS-TRANS ISOMERASE HP_0175-RELATED"/>
    <property type="match status" value="1"/>
</dbReference>
<feature type="compositionally biased region" description="Low complexity" evidence="1">
    <location>
        <begin position="366"/>
        <end position="375"/>
    </location>
</feature>
<dbReference type="EC" id="5.2.1.8" evidence="3"/>
<dbReference type="SUPFAM" id="SSF109998">
    <property type="entry name" value="Triger factor/SurA peptide-binding domain-like"/>
    <property type="match status" value="1"/>
</dbReference>
<feature type="domain" description="PpiC" evidence="2">
    <location>
        <begin position="182"/>
        <end position="284"/>
    </location>
</feature>
<evidence type="ECO:0000256" key="1">
    <source>
        <dbReference type="SAM" id="MobiDB-lite"/>
    </source>
</evidence>
<dbReference type="PROSITE" id="PS50198">
    <property type="entry name" value="PPIC_PPIASE_2"/>
    <property type="match status" value="1"/>
</dbReference>
<dbReference type="GO" id="GO:0003755">
    <property type="term" value="F:peptidyl-prolyl cis-trans isomerase activity"/>
    <property type="evidence" value="ECO:0007669"/>
    <property type="project" value="UniProtKB-EC"/>
</dbReference>
<organism evidence="3">
    <name type="scientific">bioreactor metagenome</name>
    <dbReference type="NCBI Taxonomy" id="1076179"/>
    <lineage>
        <taxon>unclassified sequences</taxon>
        <taxon>metagenomes</taxon>
        <taxon>ecological metagenomes</taxon>
    </lineage>
</organism>